<evidence type="ECO:0000256" key="1">
    <source>
        <dbReference type="SAM" id="Phobius"/>
    </source>
</evidence>
<keyword evidence="1" id="KW-0472">Membrane</keyword>
<name>A0AA36MC55_CYLNA</name>
<dbReference type="AlphaFoldDB" id="A0AA36MC55"/>
<sequence>MQHSLSYLCVDTCPHFVGSRNFACVVLSTVYAEMRLYTLLIATLLAAACMAVPFRIARVYPAMLRRIPQYDDSDEVLLMIPRFRQRRSQPIIDYTDEFSADPFEVPENAAEQRPKNLAVLDLY</sequence>
<reference evidence="2" key="1">
    <citation type="submission" date="2023-07" db="EMBL/GenBank/DDBJ databases">
        <authorList>
            <consortium name="CYATHOMIX"/>
        </authorList>
    </citation>
    <scope>NUCLEOTIDE SEQUENCE</scope>
    <source>
        <strain evidence="2">N/A</strain>
    </source>
</reference>
<protein>
    <submittedName>
        <fullName evidence="2">Uncharacterized protein</fullName>
    </submittedName>
</protein>
<evidence type="ECO:0000313" key="2">
    <source>
        <dbReference type="EMBL" id="CAJ0606726.1"/>
    </source>
</evidence>
<evidence type="ECO:0000313" key="3">
    <source>
        <dbReference type="Proteomes" id="UP001176961"/>
    </source>
</evidence>
<gene>
    <name evidence="2" type="ORF">CYNAS_LOCUS18709</name>
</gene>
<keyword evidence="1" id="KW-1133">Transmembrane helix</keyword>
<accession>A0AA36MC55</accession>
<proteinExistence type="predicted"/>
<dbReference type="Proteomes" id="UP001176961">
    <property type="component" value="Unassembled WGS sequence"/>
</dbReference>
<comment type="caution">
    <text evidence="2">The sequence shown here is derived from an EMBL/GenBank/DDBJ whole genome shotgun (WGS) entry which is preliminary data.</text>
</comment>
<dbReference type="EMBL" id="CATQJL010000316">
    <property type="protein sequence ID" value="CAJ0606726.1"/>
    <property type="molecule type" value="Genomic_DNA"/>
</dbReference>
<organism evidence="2 3">
    <name type="scientific">Cylicocyclus nassatus</name>
    <name type="common">Nematode worm</name>
    <dbReference type="NCBI Taxonomy" id="53992"/>
    <lineage>
        <taxon>Eukaryota</taxon>
        <taxon>Metazoa</taxon>
        <taxon>Ecdysozoa</taxon>
        <taxon>Nematoda</taxon>
        <taxon>Chromadorea</taxon>
        <taxon>Rhabditida</taxon>
        <taxon>Rhabditina</taxon>
        <taxon>Rhabditomorpha</taxon>
        <taxon>Strongyloidea</taxon>
        <taxon>Strongylidae</taxon>
        <taxon>Cylicocyclus</taxon>
    </lineage>
</organism>
<keyword evidence="1" id="KW-0812">Transmembrane</keyword>
<keyword evidence="3" id="KW-1185">Reference proteome</keyword>
<feature type="transmembrane region" description="Helical" evidence="1">
    <location>
        <begin position="36"/>
        <end position="57"/>
    </location>
</feature>